<evidence type="ECO:0000313" key="2">
    <source>
        <dbReference type="EMBL" id="GAA4726283.1"/>
    </source>
</evidence>
<evidence type="ECO:0000313" key="3">
    <source>
        <dbReference type="Proteomes" id="UP001500843"/>
    </source>
</evidence>
<protein>
    <submittedName>
        <fullName evidence="2">Uncharacterized protein</fullName>
    </submittedName>
</protein>
<dbReference type="EMBL" id="BAABHM010000043">
    <property type="protein sequence ID" value="GAA4726283.1"/>
    <property type="molecule type" value="Genomic_DNA"/>
</dbReference>
<accession>A0ABP8YFY8</accession>
<proteinExistence type="predicted"/>
<comment type="caution">
    <text evidence="2">The sequence shown here is derived from an EMBL/GenBank/DDBJ whole genome shotgun (WGS) entry which is preliminary data.</text>
</comment>
<gene>
    <name evidence="2" type="ORF">GCM10023198_59270</name>
</gene>
<organism evidence="2 3">
    <name type="scientific">Promicromonospora umidemergens</name>
    <dbReference type="NCBI Taxonomy" id="629679"/>
    <lineage>
        <taxon>Bacteria</taxon>
        <taxon>Bacillati</taxon>
        <taxon>Actinomycetota</taxon>
        <taxon>Actinomycetes</taxon>
        <taxon>Micrococcales</taxon>
        <taxon>Promicromonosporaceae</taxon>
        <taxon>Promicromonospora</taxon>
    </lineage>
</organism>
<reference evidence="3" key="1">
    <citation type="journal article" date="2019" name="Int. J. Syst. Evol. Microbiol.">
        <title>The Global Catalogue of Microorganisms (GCM) 10K type strain sequencing project: providing services to taxonomists for standard genome sequencing and annotation.</title>
        <authorList>
            <consortium name="The Broad Institute Genomics Platform"/>
            <consortium name="The Broad Institute Genome Sequencing Center for Infectious Disease"/>
            <person name="Wu L."/>
            <person name="Ma J."/>
        </authorList>
    </citation>
    <scope>NUCLEOTIDE SEQUENCE [LARGE SCALE GENOMIC DNA]</scope>
    <source>
        <strain evidence="3">JCM 17975</strain>
    </source>
</reference>
<name>A0ABP8YFY8_9MICO</name>
<dbReference type="Proteomes" id="UP001500843">
    <property type="component" value="Unassembled WGS sequence"/>
</dbReference>
<feature type="compositionally biased region" description="Gly residues" evidence="1">
    <location>
        <begin position="99"/>
        <end position="111"/>
    </location>
</feature>
<sequence>MRPSDWSPVGLDADPTPGDPVLVLAGGQEYQEVARSIDNAASAMSRLDVEGTISQAVDSLMSAKEDTIGEIRKAPFAVCRRGGRPGRVRVLPGTCAGGDVGRVGRPPGGTPGRDCRDDDQHSRTDLPLLSAEVKAGNITKNADGFFFGTRS</sequence>
<feature type="region of interest" description="Disordered" evidence="1">
    <location>
        <begin position="99"/>
        <end position="124"/>
    </location>
</feature>
<keyword evidence="3" id="KW-1185">Reference proteome</keyword>
<feature type="compositionally biased region" description="Basic and acidic residues" evidence="1">
    <location>
        <begin position="113"/>
        <end position="124"/>
    </location>
</feature>
<evidence type="ECO:0000256" key="1">
    <source>
        <dbReference type="SAM" id="MobiDB-lite"/>
    </source>
</evidence>